<protein>
    <submittedName>
        <fullName evidence="2">DUF3108 domain-containing protein</fullName>
    </submittedName>
</protein>
<proteinExistence type="predicted"/>
<dbReference type="InterPro" id="IPR021457">
    <property type="entry name" value="DUF3108"/>
</dbReference>
<reference evidence="2 3" key="1">
    <citation type="submission" date="2019-10" db="EMBL/GenBank/DDBJ databases">
        <title>Glaciimonas soli sp. nov., a psychrophilic bacterium isolated from the forest soil of a high elevation mountain in Taiwan.</title>
        <authorList>
            <person name="Wang L.-T."/>
            <person name="Shieh W.Y."/>
        </authorList>
    </citation>
    <scope>NUCLEOTIDE SEQUENCE [LARGE SCALE GENOMIC DNA]</scope>
    <source>
        <strain evidence="2 3">GS1</strain>
    </source>
</reference>
<dbReference type="Proteomes" id="UP000451565">
    <property type="component" value="Unassembled WGS sequence"/>
</dbReference>
<comment type="caution">
    <text evidence="2">The sequence shown here is derived from an EMBL/GenBank/DDBJ whole genome shotgun (WGS) entry which is preliminary data.</text>
</comment>
<evidence type="ECO:0000313" key="2">
    <source>
        <dbReference type="EMBL" id="MQR00255.1"/>
    </source>
</evidence>
<sequence>MTKIPVSFQHFAVHCIIALILGTNMSHAYATDSDHPVIKRKFDVPPSAELSYTIRARQSGFSLSGDALVKWRTDGKQFDIEAATNAMIFGKILEAKSEGSIDDFGLAPSQFMDKRIRKAATITTFNRDANSKNDGTITFSDSDNTYPLKGGEQDRTSIAWQLSALARASPQQFKPGSEWEFFVAGQRDAEAWTFTVVNREKISTGIGEINAVHLIKTPDAKQQKLEIWLAPSLKWYPIRLRFTDPNNDFIDQTLDKISQ</sequence>
<feature type="signal peptide" evidence="1">
    <location>
        <begin position="1"/>
        <end position="30"/>
    </location>
</feature>
<dbReference type="EMBL" id="WINI01000003">
    <property type="protein sequence ID" value="MQR00255.1"/>
    <property type="molecule type" value="Genomic_DNA"/>
</dbReference>
<dbReference type="Pfam" id="PF11306">
    <property type="entry name" value="DUF3108"/>
    <property type="match status" value="1"/>
</dbReference>
<feature type="chain" id="PRO_5032579041" evidence="1">
    <location>
        <begin position="31"/>
        <end position="259"/>
    </location>
</feature>
<gene>
    <name evidence="2" type="ORF">GEV47_06135</name>
</gene>
<evidence type="ECO:0000313" key="3">
    <source>
        <dbReference type="Proteomes" id="UP000451565"/>
    </source>
</evidence>
<keyword evidence="1" id="KW-0732">Signal</keyword>
<dbReference type="AlphaFoldDB" id="A0A843YLF2"/>
<dbReference type="OrthoDB" id="8526020at2"/>
<evidence type="ECO:0000256" key="1">
    <source>
        <dbReference type="SAM" id="SignalP"/>
    </source>
</evidence>
<accession>A0A843YLF2</accession>
<name>A0A843YLF2_9BURK</name>
<keyword evidence="3" id="KW-1185">Reference proteome</keyword>
<organism evidence="2 3">
    <name type="scientific">Glaciimonas soli</name>
    <dbReference type="NCBI Taxonomy" id="2590999"/>
    <lineage>
        <taxon>Bacteria</taxon>
        <taxon>Pseudomonadati</taxon>
        <taxon>Pseudomonadota</taxon>
        <taxon>Betaproteobacteria</taxon>
        <taxon>Burkholderiales</taxon>
        <taxon>Oxalobacteraceae</taxon>
        <taxon>Glaciimonas</taxon>
    </lineage>
</organism>
<dbReference type="RefSeq" id="WP_153233872.1">
    <property type="nucleotide sequence ID" value="NZ_WINI01000003.1"/>
</dbReference>